<keyword evidence="9" id="KW-0732">Signal</keyword>
<keyword evidence="15" id="KW-1185">Reference proteome</keyword>
<evidence type="ECO:0000256" key="1">
    <source>
        <dbReference type="ARBA" id="ARBA00009388"/>
    </source>
</evidence>
<dbReference type="Pfam" id="PF01447">
    <property type="entry name" value="Peptidase_M4"/>
    <property type="match status" value="1"/>
</dbReference>
<accession>A0A5C6QMN8</accession>
<dbReference type="SMR" id="A0A5C6QMN8"/>
<dbReference type="InterPro" id="IPR023612">
    <property type="entry name" value="Peptidase_M4"/>
</dbReference>
<keyword evidence="5 9" id="KW-0862">Zinc</keyword>
<feature type="signal peptide" evidence="9">
    <location>
        <begin position="1"/>
        <end position="24"/>
    </location>
</feature>
<feature type="domain" description="Peptidase M4" evidence="11">
    <location>
        <begin position="219"/>
        <end position="357"/>
    </location>
</feature>
<keyword evidence="2 9" id="KW-0645">Protease</keyword>
<evidence type="ECO:0000256" key="9">
    <source>
        <dbReference type="RuleBase" id="RU366073"/>
    </source>
</evidence>
<evidence type="ECO:0000313" key="16">
    <source>
        <dbReference type="Proteomes" id="UP000321917"/>
    </source>
</evidence>
<comment type="similarity">
    <text evidence="1 9">Belongs to the peptidase M4 family.</text>
</comment>
<evidence type="ECO:0000313" key="13">
    <source>
        <dbReference type="EMBL" id="TWX60961.1"/>
    </source>
</evidence>
<dbReference type="Pfam" id="PF02868">
    <property type="entry name" value="Peptidase_M4_C"/>
    <property type="match status" value="1"/>
</dbReference>
<feature type="chain" id="PRO_5023158494" description="Neutral metalloproteinase" evidence="9">
    <location>
        <begin position="25"/>
        <end position="507"/>
    </location>
</feature>
<gene>
    <name evidence="13" type="ORF">ESZ26_06095</name>
    <name evidence="14" type="ORF">ESZ27_03585</name>
</gene>
<comment type="cofactor">
    <cofactor evidence="9">
        <name>Zn(2+)</name>
        <dbReference type="ChEBI" id="CHEBI:29105"/>
    </cofactor>
</comment>
<dbReference type="Gene3D" id="3.10.450.490">
    <property type="match status" value="1"/>
</dbReference>
<dbReference type="GO" id="GO:0005576">
    <property type="term" value="C:extracellular region"/>
    <property type="evidence" value="ECO:0007669"/>
    <property type="project" value="UniProtKB-SubCell"/>
</dbReference>
<dbReference type="EC" id="3.4.24.-" evidence="9"/>
<reference evidence="14 16" key="1">
    <citation type="submission" date="2019-07" db="EMBL/GenBank/DDBJ databases">
        <title>Genomes of sea-ice associated Colwellia species.</title>
        <authorList>
            <person name="Bowman J.P."/>
        </authorList>
    </citation>
    <scope>NUCLEOTIDE SEQUENCE [LARGE SCALE GENOMIC DNA]</scope>
    <source>
        <strain evidence="13 15">ACAM 607</strain>
        <strain evidence="14 16">IC036</strain>
    </source>
</reference>
<dbReference type="OrthoDB" id="5242130at2"/>
<dbReference type="GO" id="GO:0046872">
    <property type="term" value="F:metal ion binding"/>
    <property type="evidence" value="ECO:0007669"/>
    <property type="project" value="UniProtKB-UniRule"/>
</dbReference>
<dbReference type="SUPFAM" id="SSF55486">
    <property type="entry name" value="Metalloproteases ('zincins'), catalytic domain"/>
    <property type="match status" value="1"/>
</dbReference>
<dbReference type="RefSeq" id="WP_146798868.1">
    <property type="nucleotide sequence ID" value="NZ_VOLP01000008.1"/>
</dbReference>
<comment type="function">
    <text evidence="9">Extracellular zinc metalloprotease.</text>
</comment>
<dbReference type="CDD" id="cd09597">
    <property type="entry name" value="M4_TLP"/>
    <property type="match status" value="1"/>
</dbReference>
<evidence type="ECO:0000256" key="6">
    <source>
        <dbReference type="ARBA" id="ARBA00023049"/>
    </source>
</evidence>
<feature type="region of interest" description="Disordered" evidence="10">
    <location>
        <begin position="191"/>
        <end position="213"/>
    </location>
</feature>
<comment type="caution">
    <text evidence="14">The sequence shown here is derived from an EMBL/GenBank/DDBJ whole genome shotgun (WGS) entry which is preliminary data.</text>
</comment>
<evidence type="ECO:0000256" key="4">
    <source>
        <dbReference type="ARBA" id="ARBA00022801"/>
    </source>
</evidence>
<evidence type="ECO:0000256" key="7">
    <source>
        <dbReference type="ARBA" id="ARBA00023145"/>
    </source>
</evidence>
<feature type="active site" evidence="8">
    <location>
        <position position="350"/>
    </location>
</feature>
<evidence type="ECO:0000259" key="11">
    <source>
        <dbReference type="Pfam" id="PF01447"/>
    </source>
</evidence>
<dbReference type="PANTHER" id="PTHR33794:SF1">
    <property type="entry name" value="BACILLOLYSIN"/>
    <property type="match status" value="1"/>
</dbReference>
<evidence type="ECO:0000313" key="14">
    <source>
        <dbReference type="EMBL" id="TWX70214.1"/>
    </source>
</evidence>
<dbReference type="AlphaFoldDB" id="A0A5C6QMN8"/>
<feature type="domain" description="Peptidase M4 C-terminal" evidence="12">
    <location>
        <begin position="360"/>
        <end position="504"/>
    </location>
</feature>
<dbReference type="Gene3D" id="1.10.390.10">
    <property type="entry name" value="Neutral Protease Domain 2"/>
    <property type="match status" value="1"/>
</dbReference>
<keyword evidence="7" id="KW-0865">Zymogen</keyword>
<proteinExistence type="inferred from homology"/>
<dbReference type="InterPro" id="IPR013856">
    <property type="entry name" value="Peptidase_M4_domain"/>
</dbReference>
<keyword evidence="9" id="KW-0964">Secreted</keyword>
<evidence type="ECO:0000256" key="8">
    <source>
        <dbReference type="PIRSR" id="PIRSR623612-1"/>
    </source>
</evidence>
<organism evidence="14 16">
    <name type="scientific">Colwellia hornerae</name>
    <dbReference type="NCBI Taxonomy" id="89402"/>
    <lineage>
        <taxon>Bacteria</taxon>
        <taxon>Pseudomonadati</taxon>
        <taxon>Pseudomonadota</taxon>
        <taxon>Gammaproteobacteria</taxon>
        <taxon>Alteromonadales</taxon>
        <taxon>Colwelliaceae</taxon>
        <taxon>Colwellia</taxon>
    </lineage>
</organism>
<dbReference type="InterPro" id="IPR001570">
    <property type="entry name" value="Peptidase_M4_C_domain"/>
</dbReference>
<dbReference type="GO" id="GO:0004222">
    <property type="term" value="F:metalloendopeptidase activity"/>
    <property type="evidence" value="ECO:0007669"/>
    <property type="project" value="UniProtKB-UniRule"/>
</dbReference>
<keyword evidence="3" id="KW-0479">Metal-binding</keyword>
<keyword evidence="4 9" id="KW-0378">Hydrolase</keyword>
<evidence type="ECO:0000256" key="3">
    <source>
        <dbReference type="ARBA" id="ARBA00022723"/>
    </source>
</evidence>
<sequence length="507" mass="53389">MKMNLTKLSLATLLALSASTSVMASNGVNANHSNMNGKSINAVTQLSADYSFKAGKSFSTVKGNSKQKAQMFYKGVPVFGQSLVLEQDNAGRNVGTQGSLMVNISDDLGSVTPGMLRGKALGKLKQLLGHNNIKNSKTELVIYVNSANKAQLAYRVEYLASDSEVPSRPMAFIDANNGDVLLSWQGINHAKSGKGKPGSGGGGGSTTPTTLTGPGGNAKTGIYYYGTDFANIIATSDGSTCTLDSPNVITTDMGNSTRRGSTAQVACGDTGQDLTNGAFAPMNDAQAFGNVIFDMYSDWYGVTPLSQKLEMRVHYGRNYENAFWDGTAMSFGDGATTFHPLVSLDVSAHEVSHGVTEQRSGLVYSGESGGMNEAFSDMAGEAAENYMHGSNDWMVGEQIFKGNGALRYMDDPTKDGRSIAHASDMTSGLDVHLSSGVYNKAFYLLATTNGWTVQDAFGVMLRANNLYWTPSSTFDAGACGVESAATDLGLNSSDVTAAFATVGVNCP</sequence>
<evidence type="ECO:0000256" key="5">
    <source>
        <dbReference type="ARBA" id="ARBA00022833"/>
    </source>
</evidence>
<feature type="active site" description="Proton donor" evidence="8">
    <location>
        <position position="432"/>
    </location>
</feature>
<evidence type="ECO:0000256" key="2">
    <source>
        <dbReference type="ARBA" id="ARBA00022670"/>
    </source>
</evidence>
<evidence type="ECO:0000259" key="12">
    <source>
        <dbReference type="Pfam" id="PF02868"/>
    </source>
</evidence>
<evidence type="ECO:0000313" key="15">
    <source>
        <dbReference type="Proteomes" id="UP000321525"/>
    </source>
</evidence>
<dbReference type="Gene3D" id="3.10.170.10">
    <property type="match status" value="1"/>
</dbReference>
<dbReference type="GO" id="GO:0006508">
    <property type="term" value="P:proteolysis"/>
    <property type="evidence" value="ECO:0007669"/>
    <property type="project" value="UniProtKB-KW"/>
</dbReference>
<keyword evidence="6 9" id="KW-0482">Metalloprotease</keyword>
<dbReference type="EMBL" id="VOLQ01000005">
    <property type="protein sequence ID" value="TWX70214.1"/>
    <property type="molecule type" value="Genomic_DNA"/>
</dbReference>
<comment type="subcellular location">
    <subcellularLocation>
        <location evidence="9">Secreted</location>
    </subcellularLocation>
</comment>
<dbReference type="EMBL" id="VOLR01000007">
    <property type="protein sequence ID" value="TWX60961.1"/>
    <property type="molecule type" value="Genomic_DNA"/>
</dbReference>
<dbReference type="InterPro" id="IPR027268">
    <property type="entry name" value="Peptidase_M4/M1_CTD_sf"/>
</dbReference>
<dbReference type="InterPro" id="IPR050728">
    <property type="entry name" value="Zinc_Metalloprotease_M4"/>
</dbReference>
<evidence type="ECO:0000256" key="10">
    <source>
        <dbReference type="SAM" id="MobiDB-lite"/>
    </source>
</evidence>
<dbReference type="Gene3D" id="3.10.450.40">
    <property type="match status" value="1"/>
</dbReference>
<dbReference type="Proteomes" id="UP000321917">
    <property type="component" value="Unassembled WGS sequence"/>
</dbReference>
<dbReference type="PRINTS" id="PR00730">
    <property type="entry name" value="THERMOLYSIN"/>
</dbReference>
<dbReference type="PANTHER" id="PTHR33794">
    <property type="entry name" value="BACILLOLYSIN"/>
    <property type="match status" value="1"/>
</dbReference>
<feature type="compositionally biased region" description="Gly residues" evidence="10">
    <location>
        <begin position="195"/>
        <end position="205"/>
    </location>
</feature>
<name>A0A5C6QMN8_9GAMM</name>
<protein>
    <recommendedName>
        <fullName evidence="9">Neutral metalloproteinase</fullName>
        <ecNumber evidence="9">3.4.24.-</ecNumber>
    </recommendedName>
</protein>
<dbReference type="Proteomes" id="UP000321525">
    <property type="component" value="Unassembled WGS sequence"/>
</dbReference>